<gene>
    <name evidence="3" type="ORF">PMEA_00015120</name>
</gene>
<accession>A0AAU9X1G5</accession>
<keyword evidence="4" id="KW-1185">Reference proteome</keyword>
<protein>
    <recommendedName>
        <fullName evidence="2">Myb/SANT-like DNA-binding domain-containing protein</fullName>
    </recommendedName>
</protein>
<dbReference type="Pfam" id="PF13837">
    <property type="entry name" value="Myb_DNA-bind_4"/>
    <property type="match status" value="1"/>
</dbReference>
<sequence>MANFRGPNNFRSDDGEEDVPLYNGYLFQRSQEQESYQNQPGAYSPYPYYLTSNPRIPYQCVPQEAPRSCSPISSSRADLSGEKGVTEMSRRTSWEYAETRSLTAAYRANYDRLRSTKSSHGKKSVWDSIMADFVSFCCDAGIESEKTLAQIKEKWHSLFDKYKAVKDSNKTGRDRKTFEFYDEIDEFMSGSDKVNPKFVKETRVIQVRPQDSATNSE</sequence>
<dbReference type="InterPro" id="IPR044822">
    <property type="entry name" value="Myb_DNA-bind_4"/>
</dbReference>
<evidence type="ECO:0000313" key="4">
    <source>
        <dbReference type="Proteomes" id="UP001159428"/>
    </source>
</evidence>
<feature type="domain" description="Myb/SANT-like DNA-binding" evidence="2">
    <location>
        <begin position="91"/>
        <end position="186"/>
    </location>
</feature>
<dbReference type="AlphaFoldDB" id="A0AAU9X1G5"/>
<dbReference type="EMBL" id="CALNXJ010000027">
    <property type="protein sequence ID" value="CAH3133500.1"/>
    <property type="molecule type" value="Genomic_DNA"/>
</dbReference>
<evidence type="ECO:0000256" key="1">
    <source>
        <dbReference type="SAM" id="MobiDB-lite"/>
    </source>
</evidence>
<evidence type="ECO:0000259" key="2">
    <source>
        <dbReference type="Pfam" id="PF13837"/>
    </source>
</evidence>
<name>A0AAU9X1G5_9CNID</name>
<evidence type="ECO:0000313" key="3">
    <source>
        <dbReference type="EMBL" id="CAH3133500.1"/>
    </source>
</evidence>
<comment type="caution">
    <text evidence="3">The sequence shown here is derived from an EMBL/GenBank/DDBJ whole genome shotgun (WGS) entry which is preliminary data.</text>
</comment>
<proteinExistence type="predicted"/>
<dbReference type="Proteomes" id="UP001159428">
    <property type="component" value="Unassembled WGS sequence"/>
</dbReference>
<feature type="region of interest" description="Disordered" evidence="1">
    <location>
        <begin position="1"/>
        <end position="43"/>
    </location>
</feature>
<feature type="compositionally biased region" description="Polar residues" evidence="1">
    <location>
        <begin position="28"/>
        <end position="41"/>
    </location>
</feature>
<organism evidence="3 4">
    <name type="scientific">Pocillopora meandrina</name>
    <dbReference type="NCBI Taxonomy" id="46732"/>
    <lineage>
        <taxon>Eukaryota</taxon>
        <taxon>Metazoa</taxon>
        <taxon>Cnidaria</taxon>
        <taxon>Anthozoa</taxon>
        <taxon>Hexacorallia</taxon>
        <taxon>Scleractinia</taxon>
        <taxon>Astrocoeniina</taxon>
        <taxon>Pocilloporidae</taxon>
        <taxon>Pocillopora</taxon>
    </lineage>
</organism>
<reference evidence="3 4" key="1">
    <citation type="submission" date="2022-05" db="EMBL/GenBank/DDBJ databases">
        <authorList>
            <consortium name="Genoscope - CEA"/>
            <person name="William W."/>
        </authorList>
    </citation>
    <scope>NUCLEOTIDE SEQUENCE [LARGE SCALE GENOMIC DNA]</scope>
</reference>